<proteinExistence type="inferred from homology"/>
<protein>
    <submittedName>
        <fullName evidence="7">Ubiquitin-like-specific protease 1D</fullName>
    </submittedName>
</protein>
<feature type="compositionally biased region" description="Polar residues" evidence="5">
    <location>
        <begin position="122"/>
        <end position="135"/>
    </location>
</feature>
<comment type="similarity">
    <text evidence="1">Belongs to the peptidase C48 family.</text>
</comment>
<feature type="region of interest" description="Disordered" evidence="5">
    <location>
        <begin position="100"/>
        <end position="135"/>
    </location>
</feature>
<dbReference type="Gene3D" id="1.10.418.20">
    <property type="match status" value="1"/>
</dbReference>
<dbReference type="Gene3D" id="3.30.310.130">
    <property type="entry name" value="Ubiquitin-related"/>
    <property type="match status" value="1"/>
</dbReference>
<dbReference type="EMBL" id="SMMG02000008">
    <property type="protein sequence ID" value="KAA3463382.1"/>
    <property type="molecule type" value="Genomic_DNA"/>
</dbReference>
<evidence type="ECO:0000259" key="6">
    <source>
        <dbReference type="PROSITE" id="PS50600"/>
    </source>
</evidence>
<dbReference type="SUPFAM" id="SSF54001">
    <property type="entry name" value="Cysteine proteinases"/>
    <property type="match status" value="1"/>
</dbReference>
<dbReference type="PANTHER" id="PTHR46915">
    <property type="entry name" value="UBIQUITIN-LIKE PROTEASE 4-RELATED"/>
    <property type="match status" value="1"/>
</dbReference>
<accession>A0A5B6V2M3</accession>
<dbReference type="PANTHER" id="PTHR46915:SF2">
    <property type="entry name" value="UBIQUITIN-LIKE PROTEASE 4"/>
    <property type="match status" value="1"/>
</dbReference>
<keyword evidence="3" id="KW-0378">Hydrolase</keyword>
<evidence type="ECO:0000256" key="5">
    <source>
        <dbReference type="SAM" id="MobiDB-lite"/>
    </source>
</evidence>
<evidence type="ECO:0000256" key="4">
    <source>
        <dbReference type="ARBA" id="ARBA00022807"/>
    </source>
</evidence>
<reference evidence="8" key="1">
    <citation type="journal article" date="2019" name="Plant Biotechnol. J.">
        <title>Genome sequencing of the Australian wild diploid species Gossypium australe highlights disease resistance and delayed gland morphogenesis.</title>
        <authorList>
            <person name="Cai Y."/>
            <person name="Cai X."/>
            <person name="Wang Q."/>
            <person name="Wang P."/>
            <person name="Zhang Y."/>
            <person name="Cai C."/>
            <person name="Xu Y."/>
            <person name="Wang K."/>
            <person name="Zhou Z."/>
            <person name="Wang C."/>
            <person name="Geng S."/>
            <person name="Li B."/>
            <person name="Dong Q."/>
            <person name="Hou Y."/>
            <person name="Wang H."/>
            <person name="Ai P."/>
            <person name="Liu Z."/>
            <person name="Yi F."/>
            <person name="Sun M."/>
            <person name="An G."/>
            <person name="Cheng J."/>
            <person name="Zhang Y."/>
            <person name="Shi Q."/>
            <person name="Xie Y."/>
            <person name="Shi X."/>
            <person name="Chang Y."/>
            <person name="Huang F."/>
            <person name="Chen Y."/>
            <person name="Hong S."/>
            <person name="Mi L."/>
            <person name="Sun Q."/>
            <person name="Zhang L."/>
            <person name="Zhou B."/>
            <person name="Peng R."/>
            <person name="Zhang X."/>
            <person name="Liu F."/>
        </authorList>
    </citation>
    <scope>NUCLEOTIDE SEQUENCE [LARGE SCALE GENOMIC DNA]</scope>
    <source>
        <strain evidence="8">cv. PA1801</strain>
    </source>
</reference>
<dbReference type="AlphaFoldDB" id="A0A5B6V2M3"/>
<feature type="domain" description="Ubiquitin-like protease family profile" evidence="6">
    <location>
        <begin position="301"/>
        <end position="511"/>
    </location>
</feature>
<evidence type="ECO:0000256" key="1">
    <source>
        <dbReference type="ARBA" id="ARBA00005234"/>
    </source>
</evidence>
<comment type="caution">
    <text evidence="7">The sequence shown here is derived from an EMBL/GenBank/DDBJ whole genome shotgun (WGS) entry which is preliminary data.</text>
</comment>
<name>A0A5B6V2M3_9ROSI</name>
<evidence type="ECO:0000256" key="2">
    <source>
        <dbReference type="ARBA" id="ARBA00022670"/>
    </source>
</evidence>
<organism evidence="7 8">
    <name type="scientific">Gossypium australe</name>
    <dbReference type="NCBI Taxonomy" id="47621"/>
    <lineage>
        <taxon>Eukaryota</taxon>
        <taxon>Viridiplantae</taxon>
        <taxon>Streptophyta</taxon>
        <taxon>Embryophyta</taxon>
        <taxon>Tracheophyta</taxon>
        <taxon>Spermatophyta</taxon>
        <taxon>Magnoliopsida</taxon>
        <taxon>eudicotyledons</taxon>
        <taxon>Gunneridae</taxon>
        <taxon>Pentapetalae</taxon>
        <taxon>rosids</taxon>
        <taxon>malvids</taxon>
        <taxon>Malvales</taxon>
        <taxon>Malvaceae</taxon>
        <taxon>Malvoideae</taxon>
        <taxon>Gossypium</taxon>
    </lineage>
</organism>
<feature type="region of interest" description="Disordered" evidence="5">
    <location>
        <begin position="198"/>
        <end position="221"/>
    </location>
</feature>
<feature type="compositionally biased region" description="Basic and acidic residues" evidence="5">
    <location>
        <begin position="51"/>
        <end position="62"/>
    </location>
</feature>
<dbReference type="Proteomes" id="UP000325315">
    <property type="component" value="Unassembled WGS sequence"/>
</dbReference>
<keyword evidence="2 7" id="KW-0645">Protease</keyword>
<sequence>MEAKKRKLDLDWNKLLSKDVTDEEPPPPLVVIKAEPQPPPRKSDTMGGGDDQGKEEFWESLPDDKLEEKILRQQRNLECFGSKLPDKGKKISDQLRLLEEEKRRRTVSRAKMDADECEKPGQSPSSDLVGSSNGFEHQCESQQAFSQSAFGASFCKKLEENTDSRSLNTFEKSLSVLNRCDYRKPRCNGEFSQSERVKVRRSPRRMNSQHQMKPSLGDQKGRTVTLSSHFNTDDNLTSIAKKDAIQVQPSNYSKCRQGQTVVIVDEEEPQLLKTTELEVKLPNCKKDARIYYPSRDDPESVEICFGDIDSLAPETFLTSQIMNFYIRYLRQQASPTNRAICDYHIFNTYFYPKLKEAVSYKVLSFLFFYRWLPFSWCKGSDKDSLFIKFRRWWKGVNIFQKAYILIPINEDYHWSLVIICIPDKEEELGPIILHLDSLGLHSSRLVFKNIKSYMREEWTYLNQEVAPSDLPIADRIWENLPRRIDEKTIAVPQQKNDYDCGLFVLFFMERFIEEAPERLKKKDLAMFGKQWFRPEEASSLRTRIRNLLIEQFQTTTEEQFHTTIEDTGGSQSSPSS</sequence>
<dbReference type="GO" id="GO:0008234">
    <property type="term" value="F:cysteine-type peptidase activity"/>
    <property type="evidence" value="ECO:0007669"/>
    <property type="project" value="UniProtKB-KW"/>
</dbReference>
<dbReference type="InterPro" id="IPR003653">
    <property type="entry name" value="Peptidase_C48_C"/>
</dbReference>
<feature type="region of interest" description="Disordered" evidence="5">
    <location>
        <begin position="14"/>
        <end position="62"/>
    </location>
</feature>
<evidence type="ECO:0000313" key="7">
    <source>
        <dbReference type="EMBL" id="KAA3463382.1"/>
    </source>
</evidence>
<dbReference type="GO" id="GO:0016926">
    <property type="term" value="P:protein desumoylation"/>
    <property type="evidence" value="ECO:0007669"/>
    <property type="project" value="UniProtKB-ARBA"/>
</dbReference>
<feature type="compositionally biased region" description="Basic and acidic residues" evidence="5">
    <location>
        <begin position="110"/>
        <end position="119"/>
    </location>
</feature>
<gene>
    <name evidence="7" type="ORF">EPI10_007731</name>
</gene>
<dbReference type="GO" id="GO:0006508">
    <property type="term" value="P:proteolysis"/>
    <property type="evidence" value="ECO:0007669"/>
    <property type="project" value="UniProtKB-KW"/>
</dbReference>
<dbReference type="InterPro" id="IPR038765">
    <property type="entry name" value="Papain-like_cys_pep_sf"/>
</dbReference>
<dbReference type="PROSITE" id="PS50600">
    <property type="entry name" value="ULP_PROTEASE"/>
    <property type="match status" value="1"/>
</dbReference>
<keyword evidence="8" id="KW-1185">Reference proteome</keyword>
<evidence type="ECO:0000256" key="3">
    <source>
        <dbReference type="ARBA" id="ARBA00022801"/>
    </source>
</evidence>
<keyword evidence="4" id="KW-0788">Thiol protease</keyword>
<evidence type="ECO:0000313" key="8">
    <source>
        <dbReference type="Proteomes" id="UP000325315"/>
    </source>
</evidence>
<dbReference type="Pfam" id="PF02902">
    <property type="entry name" value="Peptidase_C48"/>
    <property type="match status" value="1"/>
</dbReference>
<dbReference type="OrthoDB" id="442460at2759"/>